<evidence type="ECO:0000259" key="1">
    <source>
        <dbReference type="SMART" id="SM00644"/>
    </source>
</evidence>
<name>A0ABU8SHC7_9LACO</name>
<organism evidence="2 3">
    <name type="scientific">Holzapfeliella saturejae</name>
    <dbReference type="NCBI Taxonomy" id="3082953"/>
    <lineage>
        <taxon>Bacteria</taxon>
        <taxon>Bacillati</taxon>
        <taxon>Bacillota</taxon>
        <taxon>Bacilli</taxon>
        <taxon>Lactobacillales</taxon>
        <taxon>Lactobacillaceae</taxon>
        <taxon>Holzapfeliella</taxon>
    </lineage>
</organism>
<dbReference type="InterPro" id="IPR002502">
    <property type="entry name" value="Amidase_domain"/>
</dbReference>
<dbReference type="InterPro" id="IPR036505">
    <property type="entry name" value="Amidase/PGRP_sf"/>
</dbReference>
<dbReference type="Gene3D" id="3.40.80.10">
    <property type="entry name" value="Peptidoglycan recognition protein-like"/>
    <property type="match status" value="1"/>
</dbReference>
<dbReference type="CDD" id="cd06583">
    <property type="entry name" value="PGRP"/>
    <property type="match status" value="1"/>
</dbReference>
<dbReference type="SMART" id="SM00644">
    <property type="entry name" value="Ami_2"/>
    <property type="match status" value="1"/>
</dbReference>
<dbReference type="Pfam" id="PF01510">
    <property type="entry name" value="Amidase_2"/>
    <property type="match status" value="1"/>
</dbReference>
<keyword evidence="3" id="KW-1185">Reference proteome</keyword>
<feature type="domain" description="N-acetylmuramoyl-L-alanine amidase" evidence="1">
    <location>
        <begin position="9"/>
        <end position="145"/>
    </location>
</feature>
<comment type="caution">
    <text evidence="2">The sequence shown here is derived from an EMBL/GenBank/DDBJ whole genome shotgun (WGS) entry which is preliminary data.</text>
</comment>
<dbReference type="SUPFAM" id="SSF55846">
    <property type="entry name" value="N-acetylmuramoyl-L-alanine amidase-like"/>
    <property type="match status" value="1"/>
</dbReference>
<dbReference type="Proteomes" id="UP001377804">
    <property type="component" value="Unassembled WGS sequence"/>
</dbReference>
<evidence type="ECO:0000313" key="2">
    <source>
        <dbReference type="EMBL" id="MEJ6348773.1"/>
    </source>
</evidence>
<proteinExistence type="predicted"/>
<dbReference type="EMBL" id="JAWMWG010000003">
    <property type="protein sequence ID" value="MEJ6348773.1"/>
    <property type="molecule type" value="Genomic_DNA"/>
</dbReference>
<dbReference type="RefSeq" id="WP_339970276.1">
    <property type="nucleotide sequence ID" value="NZ_JAWMWG010000003.1"/>
</dbReference>
<reference evidence="2 3" key="1">
    <citation type="submission" date="2023-10" db="EMBL/GenBank/DDBJ databases">
        <title>Holzapfeliella saturejae sp. nov. isolated from Satureja montana flowers.</title>
        <authorList>
            <person name="Alcantara C."/>
            <person name="Zuniga M."/>
            <person name="Landete J.M."/>
            <person name="Monedero V."/>
        </authorList>
    </citation>
    <scope>NUCLEOTIDE SEQUENCE [LARGE SCALE GENOMIC DNA]</scope>
    <source>
        <strain evidence="2 3">He02</strain>
    </source>
</reference>
<evidence type="ECO:0000313" key="3">
    <source>
        <dbReference type="Proteomes" id="UP001377804"/>
    </source>
</evidence>
<accession>A0ABU8SHC7</accession>
<gene>
    <name evidence="2" type="ORF">R4Y45_06025</name>
</gene>
<sequence length="326" mass="35629">MEIIKDFIQGTPQTPTQNRFIVVHDTGNDKSTIDGEVSYMKRAGLQNQAYVTHFVDDKKVVQTAPSGKISWGAGNINQFAYAQIEMVHVAPDKFSQQVELLGQLLKQLCSESGIPGYFTNGTNNGIITHNQAAKYFGGSDHTDPDSYVISRGWTMDKFRGRISEIINSQSSQAPKPTQVKLEDLTLSVPFRAKGACWVSNPDGAIIYKDAELKEPTSQVVPFGSAWQIYGAGDGGIFTIGNNLYISQSDAVAKFSRGMGMGDYTGMTAVVTADDCYTQTIPEAGQAGVSHLEKGGAYRINRQSQDFKFVDLGKDQWVDTSKLNIVL</sequence>
<protein>
    <submittedName>
        <fullName evidence="2">Peptidoglycan recognition family protein</fullName>
    </submittedName>
</protein>